<organism evidence="1 2">
    <name type="scientific">Goodfellowiella coeruleoviolacea</name>
    <dbReference type="NCBI Taxonomy" id="334858"/>
    <lineage>
        <taxon>Bacteria</taxon>
        <taxon>Bacillati</taxon>
        <taxon>Actinomycetota</taxon>
        <taxon>Actinomycetes</taxon>
        <taxon>Pseudonocardiales</taxon>
        <taxon>Pseudonocardiaceae</taxon>
        <taxon>Goodfellowiella</taxon>
    </lineage>
</organism>
<dbReference type="InterPro" id="IPR045778">
    <property type="entry name" value="DUF6204"/>
</dbReference>
<dbReference type="Proteomes" id="UP001206128">
    <property type="component" value="Unassembled WGS sequence"/>
</dbReference>
<gene>
    <name evidence="1" type="ORF">LX83_005039</name>
</gene>
<dbReference type="EMBL" id="JAMTCK010000012">
    <property type="protein sequence ID" value="MCP2168165.1"/>
    <property type="molecule type" value="Genomic_DNA"/>
</dbReference>
<comment type="caution">
    <text evidence="1">The sequence shown here is derived from an EMBL/GenBank/DDBJ whole genome shotgun (WGS) entry which is preliminary data.</text>
</comment>
<evidence type="ECO:0000313" key="2">
    <source>
        <dbReference type="Proteomes" id="UP001206128"/>
    </source>
</evidence>
<keyword evidence="2" id="KW-1185">Reference proteome</keyword>
<proteinExistence type="predicted"/>
<accession>A0AAE3GIL9</accession>
<dbReference type="Pfam" id="PF19707">
    <property type="entry name" value="DUF6204"/>
    <property type="match status" value="1"/>
</dbReference>
<protein>
    <submittedName>
        <fullName evidence="1">Uncharacterized protein</fullName>
    </submittedName>
</protein>
<evidence type="ECO:0000313" key="1">
    <source>
        <dbReference type="EMBL" id="MCP2168165.1"/>
    </source>
</evidence>
<sequence>MLNQQHTYRVTVRGRFDQLTDAARTALLGAADQHHIFNAAYTQDGTFTYNRDLRVFDFRYLMVVEDDERAVAERAKQRAIATLTAGGYGYTNLTVSVLNMADVKIRRRA</sequence>
<dbReference type="AlphaFoldDB" id="A0AAE3GIL9"/>
<dbReference type="RefSeq" id="WP_253775735.1">
    <property type="nucleotide sequence ID" value="NZ_JAMTCK010000012.1"/>
</dbReference>
<reference evidence="1" key="1">
    <citation type="submission" date="2022-06" db="EMBL/GenBank/DDBJ databases">
        <title>Genomic Encyclopedia of Archaeal and Bacterial Type Strains, Phase II (KMG-II): from individual species to whole genera.</title>
        <authorList>
            <person name="Goeker M."/>
        </authorList>
    </citation>
    <scope>NUCLEOTIDE SEQUENCE</scope>
    <source>
        <strain evidence="1">DSM 43935</strain>
    </source>
</reference>
<name>A0AAE3GIL9_9PSEU</name>